<dbReference type="InterPro" id="IPR008824">
    <property type="entry name" value="RuvB-like_N"/>
</dbReference>
<keyword evidence="3 9" id="KW-0227">DNA damage</keyword>
<evidence type="ECO:0000256" key="9">
    <source>
        <dbReference type="HAMAP-Rule" id="MF_00016"/>
    </source>
</evidence>
<gene>
    <name evidence="9 12" type="primary">ruvB</name>
    <name evidence="12" type="ORF">ACFFRE_07350</name>
</gene>
<comment type="function">
    <text evidence="9">The RuvA-RuvB-RuvC complex processes Holliday junction (HJ) DNA during genetic recombination and DNA repair, while the RuvA-RuvB complex plays an important role in the rescue of blocked DNA replication forks via replication fork reversal (RFR). RuvA specifically binds to HJ cruciform DNA, conferring on it an open structure. The RuvB hexamer acts as an ATP-dependent pump, pulling dsDNA into and through the RuvAB complex. RuvB forms 2 homohexamers on either side of HJ DNA bound by 1 or 2 RuvA tetramers; 4 subunits per hexamer contact DNA at a time. Coordinated motions by a converter formed by DNA-disengaged RuvB subunits stimulates ATP hydrolysis and nucleotide exchange. Immobilization of the converter enables RuvB to convert the ATP-contained energy into a lever motion, pulling 2 nucleotides of DNA out of the RuvA tetramer per ATP hydrolyzed, thus driving DNA branch migration. The RuvB motors rotate together with the DNA substrate, which together with the progressing nucleotide cycle form the mechanistic basis for DNA recombination by continuous HJ branch migration. Branch migration allows RuvC to scan DNA until it finds its consensus sequence, where it cleaves and resolves cruciform DNA.</text>
</comment>
<dbReference type="CDD" id="cd00009">
    <property type="entry name" value="AAA"/>
    <property type="match status" value="1"/>
</dbReference>
<dbReference type="SMART" id="SM00382">
    <property type="entry name" value="AAA"/>
    <property type="match status" value="1"/>
</dbReference>
<dbReference type="InterPro" id="IPR036388">
    <property type="entry name" value="WH-like_DNA-bd_sf"/>
</dbReference>
<comment type="domain">
    <text evidence="9">Has 3 domains, the large (RuvB-L) and small ATPase (RuvB-S) domains and the C-terminal head (RuvB-H) domain. The head domain binds DNA, while the ATPase domains jointly bind ATP, ADP or are empty depending on the state of the subunit in the translocation cycle. During a single DNA translocation step the structure of each domain remains the same, but their relative positions change.</text>
</comment>
<feature type="region of interest" description="Disordered" evidence="10">
    <location>
        <begin position="363"/>
        <end position="385"/>
    </location>
</feature>
<evidence type="ECO:0000256" key="5">
    <source>
        <dbReference type="ARBA" id="ARBA00022840"/>
    </source>
</evidence>
<evidence type="ECO:0000256" key="4">
    <source>
        <dbReference type="ARBA" id="ARBA00022801"/>
    </source>
</evidence>
<dbReference type="Gene3D" id="3.40.50.300">
    <property type="entry name" value="P-loop containing nucleotide triphosphate hydrolases"/>
    <property type="match status" value="1"/>
</dbReference>
<feature type="binding site" evidence="9">
    <location>
        <position position="206"/>
    </location>
    <ligand>
        <name>ATP</name>
        <dbReference type="ChEBI" id="CHEBI:30616"/>
    </ligand>
</feature>
<feature type="binding site" evidence="9">
    <location>
        <position position="91"/>
    </location>
    <ligand>
        <name>ATP</name>
        <dbReference type="ChEBI" id="CHEBI:30616"/>
    </ligand>
</feature>
<feature type="domain" description="AAA+ ATPase" evidence="11">
    <location>
        <begin position="76"/>
        <end position="207"/>
    </location>
</feature>
<evidence type="ECO:0000313" key="13">
    <source>
        <dbReference type="Proteomes" id="UP001589788"/>
    </source>
</evidence>
<comment type="subunit">
    <text evidence="9">Homohexamer. Forms an RuvA(8)-RuvB(12)-Holliday junction (HJ) complex. HJ DNA is sandwiched between 2 RuvA tetramers; dsDNA enters through RuvA and exits via RuvB. An RuvB hexamer assembles on each DNA strand where it exits the tetramer. Each RuvB hexamer is contacted by two RuvA subunits (via domain III) on 2 adjacent RuvB subunits; this complex drives branch migration. In the full resolvosome a probable DNA-RuvA(4)-RuvB(12)-RuvC(2) complex forms which resolves the HJ.</text>
</comment>
<feature type="region of interest" description="Head domain (RuvB-H)" evidence="9">
    <location>
        <begin position="280"/>
        <end position="385"/>
    </location>
</feature>
<keyword evidence="12" id="KW-0347">Helicase</keyword>
<dbReference type="Gene3D" id="1.10.10.10">
    <property type="entry name" value="Winged helix-like DNA-binding domain superfamily/Winged helix DNA-binding domain"/>
    <property type="match status" value="1"/>
</dbReference>
<dbReference type="GO" id="GO:0016787">
    <property type="term" value="F:hydrolase activity"/>
    <property type="evidence" value="ECO:0007669"/>
    <property type="project" value="UniProtKB-KW"/>
</dbReference>
<proteinExistence type="inferred from homology"/>
<dbReference type="InterPro" id="IPR036390">
    <property type="entry name" value="WH_DNA-bd_sf"/>
</dbReference>
<keyword evidence="4 9" id="KW-0378">Hydrolase</keyword>
<organism evidence="12 13">
    <name type="scientific">Aciditerrimonas ferrireducens</name>
    <dbReference type="NCBI Taxonomy" id="667306"/>
    <lineage>
        <taxon>Bacteria</taxon>
        <taxon>Bacillati</taxon>
        <taxon>Actinomycetota</taxon>
        <taxon>Acidimicrobiia</taxon>
        <taxon>Acidimicrobiales</taxon>
        <taxon>Acidimicrobiaceae</taxon>
        <taxon>Aciditerrimonas</taxon>
    </lineage>
</organism>
<dbReference type="EMBL" id="JBHLYQ010000060">
    <property type="protein sequence ID" value="MFC0081962.1"/>
    <property type="molecule type" value="Genomic_DNA"/>
</dbReference>
<dbReference type="GO" id="GO:0003678">
    <property type="term" value="F:DNA helicase activity"/>
    <property type="evidence" value="ECO:0007669"/>
    <property type="project" value="UniProtKB-EC"/>
</dbReference>
<evidence type="ECO:0000256" key="7">
    <source>
        <dbReference type="ARBA" id="ARBA00023172"/>
    </source>
</evidence>
<feature type="binding site" evidence="9">
    <location>
        <position position="196"/>
    </location>
    <ligand>
        <name>ATP</name>
        <dbReference type="ChEBI" id="CHEBI:30616"/>
    </ligand>
</feature>
<comment type="caution">
    <text evidence="9">Lacks conserved residue(s) required for the propagation of feature annotation.</text>
</comment>
<feature type="binding site" evidence="9">
    <location>
        <position position="90"/>
    </location>
    <ligand>
        <name>ATP</name>
        <dbReference type="ChEBI" id="CHEBI:30616"/>
    </ligand>
</feature>
<evidence type="ECO:0000256" key="8">
    <source>
        <dbReference type="ARBA" id="ARBA00023204"/>
    </source>
</evidence>
<dbReference type="PANTHER" id="PTHR42848:SF1">
    <property type="entry name" value="HOLLIDAY JUNCTION BRANCH MIGRATION COMPLEX SUBUNIT RUVB"/>
    <property type="match status" value="1"/>
</dbReference>
<evidence type="ECO:0000259" key="11">
    <source>
        <dbReference type="SMART" id="SM00382"/>
    </source>
</evidence>
<keyword evidence="7 9" id="KW-0233">DNA recombination</keyword>
<comment type="caution">
    <text evidence="12">The sequence shown here is derived from an EMBL/GenBank/DDBJ whole genome shotgun (WGS) entry which is preliminary data.</text>
</comment>
<dbReference type="NCBIfam" id="NF000868">
    <property type="entry name" value="PRK00080.1"/>
    <property type="match status" value="1"/>
</dbReference>
<name>A0ABV6C4R7_9ACTN</name>
<dbReference type="Pfam" id="PF17864">
    <property type="entry name" value="AAA_lid_4"/>
    <property type="match status" value="1"/>
</dbReference>
<feature type="binding site" evidence="9">
    <location>
        <position position="87"/>
    </location>
    <ligand>
        <name>ATP</name>
        <dbReference type="ChEBI" id="CHEBI:30616"/>
    </ligand>
</feature>
<protein>
    <recommendedName>
        <fullName evidence="9">Holliday junction branch migration complex subunit RuvB</fullName>
        <ecNumber evidence="9">3.6.4.-</ecNumber>
    </recommendedName>
</protein>
<feature type="binding site" evidence="9">
    <location>
        <position position="243"/>
    </location>
    <ligand>
        <name>ATP</name>
        <dbReference type="ChEBI" id="CHEBI:30616"/>
    </ligand>
</feature>
<dbReference type="PANTHER" id="PTHR42848">
    <property type="match status" value="1"/>
</dbReference>
<evidence type="ECO:0000313" key="12">
    <source>
        <dbReference type="EMBL" id="MFC0081962.1"/>
    </source>
</evidence>
<feature type="binding site" evidence="9">
    <location>
        <position position="46"/>
    </location>
    <ligand>
        <name>ATP</name>
        <dbReference type="ChEBI" id="CHEBI:30616"/>
    </ligand>
</feature>
<dbReference type="InterPro" id="IPR041445">
    <property type="entry name" value="AAA_lid_4"/>
</dbReference>
<feature type="region of interest" description="Small ATPAse domain (RuvB-S)" evidence="9">
    <location>
        <begin position="207"/>
        <end position="277"/>
    </location>
</feature>
<keyword evidence="5 9" id="KW-0067">ATP-binding</keyword>
<dbReference type="InterPro" id="IPR008823">
    <property type="entry name" value="RuvB_wg_C"/>
</dbReference>
<dbReference type="InterPro" id="IPR004605">
    <property type="entry name" value="DNA_helicase_Holl-junc_RuvB"/>
</dbReference>
<dbReference type="InterPro" id="IPR027417">
    <property type="entry name" value="P-loop_NTPase"/>
</dbReference>
<feature type="binding site" evidence="9">
    <location>
        <position position="45"/>
    </location>
    <ligand>
        <name>ATP</name>
        <dbReference type="ChEBI" id="CHEBI:30616"/>
    </ligand>
</feature>
<dbReference type="EC" id="3.6.4.-" evidence="9"/>
<dbReference type="Pfam" id="PF05491">
    <property type="entry name" value="WHD_RuvB"/>
    <property type="match status" value="1"/>
</dbReference>
<dbReference type="SUPFAM" id="SSF52540">
    <property type="entry name" value="P-loop containing nucleoside triphosphate hydrolases"/>
    <property type="match status" value="1"/>
</dbReference>
<dbReference type="HAMAP" id="MF_00016">
    <property type="entry name" value="DNA_HJ_migration_RuvB"/>
    <property type="match status" value="1"/>
</dbReference>
<evidence type="ECO:0000256" key="3">
    <source>
        <dbReference type="ARBA" id="ARBA00022763"/>
    </source>
</evidence>
<feature type="binding site" evidence="9">
    <location>
        <position position="92"/>
    </location>
    <ligand>
        <name>ATP</name>
        <dbReference type="ChEBI" id="CHEBI:30616"/>
    </ligand>
</feature>
<keyword evidence="2 9" id="KW-0547">Nucleotide-binding</keyword>
<keyword evidence="13" id="KW-1185">Reference proteome</keyword>
<evidence type="ECO:0000256" key="1">
    <source>
        <dbReference type="ARBA" id="ARBA00022490"/>
    </source>
</evidence>
<evidence type="ECO:0000256" key="10">
    <source>
        <dbReference type="SAM" id="MobiDB-lite"/>
    </source>
</evidence>
<comment type="catalytic activity">
    <reaction evidence="9">
        <text>ATP + H2O = ADP + phosphate + H(+)</text>
        <dbReference type="Rhea" id="RHEA:13065"/>
        <dbReference type="ChEBI" id="CHEBI:15377"/>
        <dbReference type="ChEBI" id="CHEBI:15378"/>
        <dbReference type="ChEBI" id="CHEBI:30616"/>
        <dbReference type="ChEBI" id="CHEBI:43474"/>
        <dbReference type="ChEBI" id="CHEBI:456216"/>
    </reaction>
</comment>
<keyword evidence="8 9" id="KW-0234">DNA repair</keyword>
<dbReference type="SUPFAM" id="SSF46785">
    <property type="entry name" value="Winged helix' DNA-binding domain"/>
    <property type="match status" value="1"/>
</dbReference>
<dbReference type="Pfam" id="PF05496">
    <property type="entry name" value="RuvB_N"/>
    <property type="match status" value="1"/>
</dbReference>
<dbReference type="Proteomes" id="UP001589788">
    <property type="component" value="Unassembled WGS sequence"/>
</dbReference>
<reference evidence="12 13" key="1">
    <citation type="submission" date="2024-09" db="EMBL/GenBank/DDBJ databases">
        <authorList>
            <person name="Sun Q."/>
            <person name="Mori K."/>
        </authorList>
    </citation>
    <scope>NUCLEOTIDE SEQUENCE [LARGE SCALE GENOMIC DNA]</scope>
    <source>
        <strain evidence="12 13">JCM 15389</strain>
    </source>
</reference>
<keyword evidence="6 9" id="KW-0238">DNA-binding</keyword>
<dbReference type="NCBIfam" id="TIGR00635">
    <property type="entry name" value="ruvB"/>
    <property type="match status" value="1"/>
</dbReference>
<accession>A0ABV6C4R7</accession>
<dbReference type="Gene3D" id="1.10.8.60">
    <property type="match status" value="1"/>
</dbReference>
<keyword evidence="1 9" id="KW-0963">Cytoplasm</keyword>
<feature type="binding site" evidence="9">
    <location>
        <position position="91"/>
    </location>
    <ligand>
        <name>Mg(2+)</name>
        <dbReference type="ChEBI" id="CHEBI:18420"/>
    </ligand>
</feature>
<dbReference type="InterPro" id="IPR003593">
    <property type="entry name" value="AAA+_ATPase"/>
</dbReference>
<evidence type="ECO:0000256" key="6">
    <source>
        <dbReference type="ARBA" id="ARBA00023125"/>
    </source>
</evidence>
<feature type="binding site" evidence="9">
    <location>
        <position position="340"/>
    </location>
    <ligand>
        <name>DNA</name>
        <dbReference type="ChEBI" id="CHEBI:16991"/>
    </ligand>
</feature>
<comment type="similarity">
    <text evidence="9">Belongs to the RuvB family.</text>
</comment>
<sequence length="385" mass="40945">MSPRREVLGSLAEGGVAEDRPALRRGVLDPSGDAAWDPELEELRLRPRRLADFVGQRQLTEHLEIVLQAARQRGAAVDHLLFAGPPGLGKTTLAGIVAGELGSGLRVTSGPALVRPGDLAALLSSLEPGEVLFIDEVHRLPRAVEELLYPAMEDGCLDLVVGKGPTARSVRLELPPFTLIGATTRTGLLTGPLRDRFGFVGRLDLYEVAELEAIVRRAAAILGVPITAGGASRIAERARGTPRIANRLLRRVRDFAEVRADGVVTEQTALAGLELFGIDELGLDKVDRAILEVLCSRFAGRAVGLTTLAQCVGEEPETLLDAYEPYLLRQGLLLRTPRGRMATARAYAHLGLSAPSTGALAGAQPSLLDLPEGPEGRPVGQPQVG</sequence>
<comment type="subcellular location">
    <subcellularLocation>
        <location evidence="9">Cytoplasm</location>
    </subcellularLocation>
</comment>
<dbReference type="RefSeq" id="WP_377789313.1">
    <property type="nucleotide sequence ID" value="NZ_JBHLYQ010000060.1"/>
</dbReference>
<feature type="binding site" evidence="9">
    <location>
        <position position="335"/>
    </location>
    <ligand>
        <name>DNA</name>
        <dbReference type="ChEBI" id="CHEBI:16991"/>
    </ligand>
</feature>
<evidence type="ECO:0000256" key="2">
    <source>
        <dbReference type="ARBA" id="ARBA00022741"/>
    </source>
</evidence>